<evidence type="ECO:0000259" key="6">
    <source>
        <dbReference type="PROSITE" id="PS50158"/>
    </source>
</evidence>
<keyword evidence="1" id="KW-0479">Metal-binding</keyword>
<feature type="region of interest" description="Disordered" evidence="5">
    <location>
        <begin position="245"/>
        <end position="271"/>
    </location>
</feature>
<evidence type="ECO:0000256" key="5">
    <source>
        <dbReference type="SAM" id="MobiDB-lite"/>
    </source>
</evidence>
<name>A0ABQ9CZI2_9PASS</name>
<dbReference type="InterPro" id="IPR001878">
    <property type="entry name" value="Znf_CCHC"/>
</dbReference>
<dbReference type="InterPro" id="IPR050195">
    <property type="entry name" value="Primate_lentivir_Gag_pol-like"/>
</dbReference>
<feature type="domain" description="CCHC-type" evidence="6">
    <location>
        <begin position="649"/>
        <end position="665"/>
    </location>
</feature>
<dbReference type="InterPro" id="IPR008919">
    <property type="entry name" value="Retrov_capsid_N"/>
</dbReference>
<evidence type="ECO:0000313" key="8">
    <source>
        <dbReference type="Proteomes" id="UP001145742"/>
    </source>
</evidence>
<dbReference type="PANTHER" id="PTHR40389:SF3">
    <property type="entry name" value="IGE-BINDING PROTEIN"/>
    <property type="match status" value="1"/>
</dbReference>
<dbReference type="Gene3D" id="1.10.150.490">
    <property type="entry name" value="Retroviral GAG p10 protein"/>
    <property type="match status" value="1"/>
</dbReference>
<reference evidence="7" key="1">
    <citation type="submission" date="2019-10" db="EMBL/GenBank/DDBJ databases">
        <authorList>
            <person name="Soares A.E.R."/>
            <person name="Aleixo A."/>
            <person name="Schneider P."/>
            <person name="Miyaki C.Y."/>
            <person name="Schneider M.P."/>
            <person name="Mello C."/>
            <person name="Vasconcelos A.T.R."/>
        </authorList>
    </citation>
    <scope>NUCLEOTIDE SEQUENCE</scope>
    <source>
        <tissue evidence="7">Muscle</tissue>
    </source>
</reference>
<evidence type="ECO:0000256" key="4">
    <source>
        <dbReference type="PROSITE-ProRule" id="PRU00047"/>
    </source>
</evidence>
<dbReference type="InterPro" id="IPR038124">
    <property type="entry name" value="B_retro_matrix_sf"/>
</dbReference>
<dbReference type="PANTHER" id="PTHR40389">
    <property type="entry name" value="ENDOGENOUS RETROVIRUS GROUP K MEMBER 24 GAG POLYPROTEIN-RELATED"/>
    <property type="match status" value="1"/>
</dbReference>
<dbReference type="SUPFAM" id="SSF47943">
    <property type="entry name" value="Retrovirus capsid protein, N-terminal core domain"/>
    <property type="match status" value="1"/>
</dbReference>
<dbReference type="PROSITE" id="PS50158">
    <property type="entry name" value="ZF_CCHC"/>
    <property type="match status" value="1"/>
</dbReference>
<dbReference type="Proteomes" id="UP001145742">
    <property type="component" value="Unassembled WGS sequence"/>
</dbReference>
<dbReference type="Gene3D" id="1.10.1200.30">
    <property type="match status" value="1"/>
</dbReference>
<keyword evidence="3" id="KW-0862">Zinc</keyword>
<dbReference type="SUPFAM" id="SSF47353">
    <property type="entry name" value="Retrovirus capsid dimerization domain-like"/>
    <property type="match status" value="1"/>
</dbReference>
<feature type="region of interest" description="Disordered" evidence="5">
    <location>
        <begin position="313"/>
        <end position="333"/>
    </location>
</feature>
<dbReference type="Pfam" id="PF14787">
    <property type="entry name" value="zf-CCHC_5"/>
    <property type="match status" value="1"/>
</dbReference>
<proteinExistence type="predicted"/>
<dbReference type="Pfam" id="PF19317">
    <property type="entry name" value="Gag_p24_C"/>
    <property type="match status" value="1"/>
</dbReference>
<dbReference type="InterPro" id="IPR045345">
    <property type="entry name" value="Gag_p24_C"/>
</dbReference>
<dbReference type="Gene3D" id="1.10.375.10">
    <property type="entry name" value="Human Immunodeficiency Virus Type 1 Capsid Protein"/>
    <property type="match status" value="1"/>
</dbReference>
<feature type="region of interest" description="Disordered" evidence="5">
    <location>
        <begin position="721"/>
        <end position="741"/>
    </location>
</feature>
<dbReference type="SMART" id="SM00343">
    <property type="entry name" value="ZnF_C2HC"/>
    <property type="match status" value="2"/>
</dbReference>
<sequence length="840" mass="92687">MGSTLGKPERPIYRKIRVVIDYHGHKYDKASLKALATWIHAHQLQIPEDLNTDHWDNLGATLWKAEKKGDKIAAKALIAWRLIYMLQLDRQKSGLNRPTVNSAVAQDGGLKSLPPPNNIKGVKVGEEDKMAAERHCMIRGDNGGVGRHCVAWDGGEEAVGGANPDGRREGPPRYTPTAPCGHAPHDLIAMPTLIVAPPLLRDHAPAQPLSPAYLHQYGHAHAPRHEACLPEAYPPLPSRPPCTKGLHTPADDAAPVRPHRPEALAKPQASSVITAYRQLSIRTSRTHRHTTREVASPSEDNNICIQATQRPPAVTPLAGESLSETDSEGESHTPPLTCLKRQKEEHLHNHKHSALAPRPNIFTMGADENTHAFPASATTQVDAVHEIVQAQEKAWQVIHEQASLAGDLDILKAFPVHTEEGRPPHWRPISYPVLKDIKKAITDHGLSSPYTLGLLDSFFNAFDLTPNDIRQVTSAWLPVLQYSAFEAEWKALIKKYVNGGDYVPITRDITKGKAIDRMYGEGDYTTNTKQAATPLVVLHKTSELALQAIKKVAQTSTSTPSYALIFQGAKEPFYDFASRLKEAIAKQIKEPKAQEALFKPLIVEKANDECKKVLQALRDPSLLEMIEACRNIDYARKDLELVVCAVKGRCFSCGEEGHLERHCPKNQLPPSPKTLPKYNCQCCGKGKHWTSLCRSVTDLNGEPLPPKSPRSQWKKQVTFNTPPTQHRANKDQGNFPLSARGGRDDDKYLPDVLLTAGAVRTKPTLKSTCRLALYPITPHSILEGEESNIVAMSNQPLSVNDSYLVLPAVEASSRGIVVQPELIMLSDGYDNDTNRFTLSL</sequence>
<organism evidence="7 8">
    <name type="scientific">Willisornis vidua</name>
    <name type="common">Xingu scale-backed antbird</name>
    <dbReference type="NCBI Taxonomy" id="1566151"/>
    <lineage>
        <taxon>Eukaryota</taxon>
        <taxon>Metazoa</taxon>
        <taxon>Chordata</taxon>
        <taxon>Craniata</taxon>
        <taxon>Vertebrata</taxon>
        <taxon>Euteleostomi</taxon>
        <taxon>Archelosauria</taxon>
        <taxon>Archosauria</taxon>
        <taxon>Dinosauria</taxon>
        <taxon>Saurischia</taxon>
        <taxon>Theropoda</taxon>
        <taxon>Coelurosauria</taxon>
        <taxon>Aves</taxon>
        <taxon>Neognathae</taxon>
        <taxon>Neoaves</taxon>
        <taxon>Telluraves</taxon>
        <taxon>Australaves</taxon>
        <taxon>Passeriformes</taxon>
        <taxon>Thamnophilidae</taxon>
        <taxon>Willisornis</taxon>
    </lineage>
</organism>
<dbReference type="EMBL" id="WHWB01034397">
    <property type="protein sequence ID" value="KAJ7410574.1"/>
    <property type="molecule type" value="Genomic_DNA"/>
</dbReference>
<evidence type="ECO:0000313" key="7">
    <source>
        <dbReference type="EMBL" id="KAJ7410574.1"/>
    </source>
</evidence>
<keyword evidence="2 4" id="KW-0863">Zinc-finger</keyword>
<evidence type="ECO:0000256" key="1">
    <source>
        <dbReference type="ARBA" id="ARBA00022723"/>
    </source>
</evidence>
<evidence type="ECO:0000256" key="2">
    <source>
        <dbReference type="ARBA" id="ARBA00022771"/>
    </source>
</evidence>
<dbReference type="InterPro" id="IPR036875">
    <property type="entry name" value="Znf_CCHC_sf"/>
</dbReference>
<accession>A0ABQ9CZI2</accession>
<gene>
    <name evidence="7" type="ORF">WISP_107319</name>
</gene>
<dbReference type="Gene3D" id="4.10.60.10">
    <property type="entry name" value="Zinc finger, CCHC-type"/>
    <property type="match status" value="1"/>
</dbReference>
<comment type="caution">
    <text evidence="7">The sequence shown here is derived from an EMBL/GenBank/DDBJ whole genome shotgun (WGS) entry which is preliminary data.</text>
</comment>
<dbReference type="SUPFAM" id="SSF57756">
    <property type="entry name" value="Retrovirus zinc finger-like domains"/>
    <property type="match status" value="1"/>
</dbReference>
<protein>
    <recommendedName>
        <fullName evidence="6">CCHC-type domain-containing protein</fullName>
    </recommendedName>
</protein>
<dbReference type="Pfam" id="PF00607">
    <property type="entry name" value="Gag_p24"/>
    <property type="match status" value="1"/>
</dbReference>
<evidence type="ECO:0000256" key="3">
    <source>
        <dbReference type="ARBA" id="ARBA00022833"/>
    </source>
</evidence>
<dbReference type="InterPro" id="IPR008916">
    <property type="entry name" value="Retrov_capsid_C"/>
</dbReference>
<keyword evidence="8" id="KW-1185">Reference proteome</keyword>